<gene>
    <name evidence="8 15" type="primary">hisD</name>
    <name evidence="15" type="ORF">H7313_05970</name>
</gene>
<dbReference type="HAMAP" id="MF_01024">
    <property type="entry name" value="HisD"/>
    <property type="match status" value="1"/>
</dbReference>
<evidence type="ECO:0000313" key="15">
    <source>
        <dbReference type="EMBL" id="MBC2888897.1"/>
    </source>
</evidence>
<dbReference type="EC" id="1.1.1.23" evidence="8"/>
<evidence type="ECO:0000256" key="12">
    <source>
        <dbReference type="PIRSR" id="PIRSR000099-3"/>
    </source>
</evidence>
<feature type="binding site" evidence="8 12">
    <location>
        <position position="416"/>
    </location>
    <ligand>
        <name>substrate</name>
    </ligand>
</feature>
<dbReference type="Gene3D" id="3.40.50.1980">
    <property type="entry name" value="Nitrogenase molybdenum iron protein domain"/>
    <property type="match status" value="2"/>
</dbReference>
<evidence type="ECO:0000256" key="14">
    <source>
        <dbReference type="RuleBase" id="RU004175"/>
    </source>
</evidence>
<feature type="active site" description="Proton acceptor" evidence="8 10">
    <location>
        <position position="324"/>
    </location>
</feature>
<dbReference type="Proteomes" id="UP000587396">
    <property type="component" value="Unassembled WGS sequence"/>
</dbReference>
<dbReference type="GO" id="GO:0000105">
    <property type="term" value="P:L-histidine biosynthetic process"/>
    <property type="evidence" value="ECO:0007669"/>
    <property type="project" value="UniProtKB-UniRule"/>
</dbReference>
<organism evidence="15 16">
    <name type="scientific">Gordonibacter massiliensis</name>
    <name type="common">ex Traore et al. 2017</name>
    <dbReference type="NCBI Taxonomy" id="1841863"/>
    <lineage>
        <taxon>Bacteria</taxon>
        <taxon>Bacillati</taxon>
        <taxon>Actinomycetota</taxon>
        <taxon>Coriobacteriia</taxon>
        <taxon>Eggerthellales</taxon>
        <taxon>Eggerthellaceae</taxon>
        <taxon>Gordonibacter</taxon>
    </lineage>
</organism>
<feature type="binding site" evidence="8 12">
    <location>
        <position position="411"/>
    </location>
    <ligand>
        <name>substrate</name>
    </ligand>
</feature>
<keyword evidence="16" id="KW-1185">Reference proteome</keyword>
<dbReference type="FunFam" id="3.40.50.1980:FF:000026">
    <property type="entry name" value="Histidinol dehydrogenase"/>
    <property type="match status" value="1"/>
</dbReference>
<feature type="binding site" evidence="8 11">
    <location>
        <position position="125"/>
    </location>
    <ligand>
        <name>NAD(+)</name>
        <dbReference type="ChEBI" id="CHEBI:57540"/>
    </ligand>
</feature>
<evidence type="ECO:0000256" key="8">
    <source>
        <dbReference type="HAMAP-Rule" id="MF_01024"/>
    </source>
</evidence>
<dbReference type="UniPathway" id="UPA00031">
    <property type="reaction ID" value="UER00014"/>
</dbReference>
<sequence>MRRVILEPGEVFSNKHLKRTGAFNAAALTAATAIIEDVRERGDAALRDYTERFDGVRLEDFRVPQLAIDEAVAYVDDKTAKALRQAADQIRDFHERQRQQSWFTVREDGALVGSKVEPLESVGIYVPGGRALYPSTVLMNALPAAVAGVERIVCVTPPAKTGKLDPAILYACRLAGVTEIYAVGGAQAVAALAYGTESIEPVAKITGPGNAYVAAAKKVVSGDVGIDMIAGPSEVCVVADATADPALVAIDLMAQAEHDPLASCYLVTFDAAYADEVERAIERHLESSTRAEITAASLADQGLVVVCDGIPQALEAVNVIAPEHLELHLDHAFDLLGAIRNAGAIFLGAWTPEAVGDYVAGPNHTLPTGGTARYASPLSVDEFVKKSSVIQYSPAALARDADAVTTIARHEGLWAHAMSVEMRQNLLRCGNVFGDEGEGGSDA</sequence>
<feature type="binding site" evidence="8 11">
    <location>
        <position position="187"/>
    </location>
    <ligand>
        <name>NAD(+)</name>
        <dbReference type="ChEBI" id="CHEBI:57540"/>
    </ligand>
</feature>
<dbReference type="GO" id="GO:0004399">
    <property type="term" value="F:histidinol dehydrogenase activity"/>
    <property type="evidence" value="ECO:0007669"/>
    <property type="project" value="UniProtKB-UniRule"/>
</dbReference>
<feature type="binding site" evidence="8 13">
    <location>
        <position position="416"/>
    </location>
    <ligand>
        <name>Zn(2+)</name>
        <dbReference type="ChEBI" id="CHEBI:29105"/>
    </ligand>
</feature>
<keyword evidence="8" id="KW-0028">Amino-acid biosynthesis</keyword>
<dbReference type="PANTHER" id="PTHR21256">
    <property type="entry name" value="HISTIDINOL DEHYDROGENASE HDH"/>
    <property type="match status" value="1"/>
</dbReference>
<evidence type="ECO:0000256" key="6">
    <source>
        <dbReference type="ARBA" id="ARBA00022833"/>
    </source>
</evidence>
<dbReference type="InterPro" id="IPR016161">
    <property type="entry name" value="Ald_DH/histidinol_DH"/>
</dbReference>
<dbReference type="Pfam" id="PF00815">
    <property type="entry name" value="Histidinol_dh"/>
    <property type="match status" value="1"/>
</dbReference>
<dbReference type="PIRSF" id="PIRSF000099">
    <property type="entry name" value="Histidinol_dh"/>
    <property type="match status" value="1"/>
</dbReference>
<feature type="binding site" evidence="8 12">
    <location>
        <position position="258"/>
    </location>
    <ligand>
        <name>substrate</name>
    </ligand>
</feature>
<evidence type="ECO:0000256" key="2">
    <source>
        <dbReference type="ARBA" id="ARBA00004940"/>
    </source>
</evidence>
<evidence type="ECO:0000256" key="7">
    <source>
        <dbReference type="ARBA" id="ARBA00023002"/>
    </source>
</evidence>
<comment type="function">
    <text evidence="1 8">Catalyzes the sequential NAD-dependent oxidations of L-histidinol to L-histidinaldehyde and then to L-histidine.</text>
</comment>
<evidence type="ECO:0000313" key="16">
    <source>
        <dbReference type="Proteomes" id="UP000587396"/>
    </source>
</evidence>
<dbReference type="AlphaFoldDB" id="A0A842JAZ4"/>
<dbReference type="PRINTS" id="PR00083">
    <property type="entry name" value="HOLDHDRGNASE"/>
</dbReference>
<feature type="active site" description="Proton acceptor" evidence="8 10">
    <location>
        <position position="323"/>
    </location>
</feature>
<evidence type="ECO:0000256" key="9">
    <source>
        <dbReference type="PIRNR" id="PIRNR000099"/>
    </source>
</evidence>
<dbReference type="PANTHER" id="PTHR21256:SF2">
    <property type="entry name" value="HISTIDINE BIOSYNTHESIS TRIFUNCTIONAL PROTEIN"/>
    <property type="match status" value="1"/>
</dbReference>
<feature type="binding site" evidence="8 12">
    <location>
        <position position="233"/>
    </location>
    <ligand>
        <name>substrate</name>
    </ligand>
</feature>
<comment type="similarity">
    <text evidence="3 8 9 14">Belongs to the histidinol dehydrogenase family.</text>
</comment>
<feature type="binding site" evidence="8 12">
    <location>
        <position position="357"/>
    </location>
    <ligand>
        <name>substrate</name>
    </ligand>
</feature>
<comment type="catalytic activity">
    <reaction evidence="8">
        <text>L-histidinol + 2 NAD(+) + H2O = L-histidine + 2 NADH + 3 H(+)</text>
        <dbReference type="Rhea" id="RHEA:20641"/>
        <dbReference type="ChEBI" id="CHEBI:15377"/>
        <dbReference type="ChEBI" id="CHEBI:15378"/>
        <dbReference type="ChEBI" id="CHEBI:57540"/>
        <dbReference type="ChEBI" id="CHEBI:57595"/>
        <dbReference type="ChEBI" id="CHEBI:57699"/>
        <dbReference type="ChEBI" id="CHEBI:57945"/>
        <dbReference type="EC" id="1.1.1.23"/>
    </reaction>
</comment>
<evidence type="ECO:0000256" key="10">
    <source>
        <dbReference type="PIRSR" id="PIRSR000099-1"/>
    </source>
</evidence>
<evidence type="ECO:0000256" key="4">
    <source>
        <dbReference type="ARBA" id="ARBA00016531"/>
    </source>
</evidence>
<proteinExistence type="inferred from homology"/>
<feature type="binding site" evidence="8 13">
    <location>
        <position position="357"/>
    </location>
    <ligand>
        <name>Zn(2+)</name>
        <dbReference type="ChEBI" id="CHEBI:29105"/>
    </ligand>
</feature>
<dbReference type="GO" id="GO:0051287">
    <property type="term" value="F:NAD binding"/>
    <property type="evidence" value="ECO:0007669"/>
    <property type="project" value="InterPro"/>
</dbReference>
<dbReference type="Gene3D" id="1.20.5.1300">
    <property type="match status" value="1"/>
</dbReference>
<keyword evidence="7 8" id="KW-0560">Oxidoreductase</keyword>
<evidence type="ECO:0000256" key="1">
    <source>
        <dbReference type="ARBA" id="ARBA00003850"/>
    </source>
</evidence>
<reference evidence="15 16" key="1">
    <citation type="submission" date="2020-08" db="EMBL/GenBank/DDBJ databases">
        <authorList>
            <person name="Liu C."/>
            <person name="Sun Q."/>
        </authorList>
    </citation>
    <scope>NUCLEOTIDE SEQUENCE [LARGE SCALE GENOMIC DNA]</scope>
    <source>
        <strain evidence="15 16">N22</strain>
    </source>
</reference>
<feature type="binding site" evidence="8 12">
    <location>
        <position position="255"/>
    </location>
    <ligand>
        <name>substrate</name>
    </ligand>
</feature>
<dbReference type="GO" id="GO:0008270">
    <property type="term" value="F:zinc ion binding"/>
    <property type="evidence" value="ECO:0007669"/>
    <property type="project" value="UniProtKB-UniRule"/>
</dbReference>
<evidence type="ECO:0000256" key="13">
    <source>
        <dbReference type="PIRSR" id="PIRSR000099-4"/>
    </source>
</evidence>
<evidence type="ECO:0000256" key="5">
    <source>
        <dbReference type="ARBA" id="ARBA00022723"/>
    </source>
</evidence>
<dbReference type="NCBIfam" id="TIGR00069">
    <property type="entry name" value="hisD"/>
    <property type="match status" value="1"/>
</dbReference>
<keyword evidence="8 11" id="KW-0520">NAD</keyword>
<dbReference type="RefSeq" id="WP_185904812.1">
    <property type="nucleotide sequence ID" value="NZ_JACMSE010000003.1"/>
</dbReference>
<evidence type="ECO:0000256" key="3">
    <source>
        <dbReference type="ARBA" id="ARBA00010178"/>
    </source>
</evidence>
<dbReference type="FunFam" id="3.40.50.1980:FF:000001">
    <property type="entry name" value="Histidinol dehydrogenase"/>
    <property type="match status" value="1"/>
</dbReference>
<accession>A0A842JAZ4</accession>
<dbReference type="CDD" id="cd06572">
    <property type="entry name" value="Histidinol_dh"/>
    <property type="match status" value="1"/>
</dbReference>
<feature type="binding site" evidence="8 13">
    <location>
        <position position="255"/>
    </location>
    <ligand>
        <name>Zn(2+)</name>
        <dbReference type="ChEBI" id="CHEBI:29105"/>
    </ligand>
</feature>
<dbReference type="InterPro" id="IPR022695">
    <property type="entry name" value="Histidinol_DH_monofunct"/>
</dbReference>
<dbReference type="SUPFAM" id="SSF53720">
    <property type="entry name" value="ALDH-like"/>
    <property type="match status" value="1"/>
</dbReference>
<dbReference type="GO" id="GO:0005829">
    <property type="term" value="C:cytosol"/>
    <property type="evidence" value="ECO:0007669"/>
    <property type="project" value="TreeGrafter"/>
</dbReference>
<keyword evidence="8" id="KW-0368">Histidine biosynthesis</keyword>
<comment type="caution">
    <text evidence="15">The sequence shown here is derived from an EMBL/GenBank/DDBJ whole genome shotgun (WGS) entry which is preliminary data.</text>
</comment>
<keyword evidence="5 8" id="KW-0479">Metal-binding</keyword>
<name>A0A842JAZ4_9ACTN</name>
<feature type="binding site" evidence="8 12">
    <location>
        <position position="324"/>
    </location>
    <ligand>
        <name>substrate</name>
    </ligand>
</feature>
<dbReference type="EMBL" id="JACMSE010000003">
    <property type="protein sequence ID" value="MBC2888897.1"/>
    <property type="molecule type" value="Genomic_DNA"/>
</dbReference>
<evidence type="ECO:0000256" key="11">
    <source>
        <dbReference type="PIRSR" id="PIRSR000099-2"/>
    </source>
</evidence>
<feature type="binding site" evidence="8 11">
    <location>
        <position position="210"/>
    </location>
    <ligand>
        <name>NAD(+)</name>
        <dbReference type="ChEBI" id="CHEBI:57540"/>
    </ligand>
</feature>
<comment type="cofactor">
    <cofactor evidence="8 13">
        <name>Zn(2+)</name>
        <dbReference type="ChEBI" id="CHEBI:29105"/>
    </cofactor>
    <text evidence="8 13">Binds 1 zinc ion per subunit.</text>
</comment>
<comment type="pathway">
    <text evidence="2 8">Amino-acid biosynthesis; L-histidine biosynthesis; L-histidine from 5-phospho-alpha-D-ribose 1-diphosphate: step 9/9.</text>
</comment>
<dbReference type="InterPro" id="IPR012131">
    <property type="entry name" value="Hstdl_DH"/>
</dbReference>
<feature type="binding site" evidence="8 13">
    <location>
        <position position="258"/>
    </location>
    <ligand>
        <name>Zn(2+)</name>
        <dbReference type="ChEBI" id="CHEBI:29105"/>
    </ligand>
</feature>
<keyword evidence="6 8" id="KW-0862">Zinc</keyword>
<protein>
    <recommendedName>
        <fullName evidence="4 8">Histidinol dehydrogenase</fullName>
        <shortName evidence="8">HDH</shortName>
        <ecNumber evidence="8">1.1.1.23</ecNumber>
    </recommendedName>
</protein>